<dbReference type="SUPFAM" id="SSF55729">
    <property type="entry name" value="Acyl-CoA N-acyltransferases (Nat)"/>
    <property type="match status" value="1"/>
</dbReference>
<evidence type="ECO:0000313" key="4">
    <source>
        <dbReference type="EMBL" id="SHG88367.1"/>
    </source>
</evidence>
<keyword evidence="4" id="KW-0687">Ribonucleoprotein</keyword>
<dbReference type="PANTHER" id="PTHR43877:SF2">
    <property type="entry name" value="AMINOALKYLPHOSPHONATE N-ACETYLTRANSFERASE-RELATED"/>
    <property type="match status" value="1"/>
</dbReference>
<dbReference type="Pfam" id="PF13673">
    <property type="entry name" value="Acetyltransf_10"/>
    <property type="match status" value="1"/>
</dbReference>
<keyword evidence="2" id="KW-0012">Acyltransferase</keyword>
<dbReference type="CDD" id="cd04301">
    <property type="entry name" value="NAT_SF"/>
    <property type="match status" value="1"/>
</dbReference>
<accession>A0A1M5NFW1</accession>
<dbReference type="PANTHER" id="PTHR43877">
    <property type="entry name" value="AMINOALKYLPHOSPHONATE N-ACETYLTRANSFERASE-RELATED-RELATED"/>
    <property type="match status" value="1"/>
</dbReference>
<dbReference type="InterPro" id="IPR016181">
    <property type="entry name" value="Acyl_CoA_acyltransferase"/>
</dbReference>
<dbReference type="GO" id="GO:0016747">
    <property type="term" value="F:acyltransferase activity, transferring groups other than amino-acyl groups"/>
    <property type="evidence" value="ECO:0007669"/>
    <property type="project" value="InterPro"/>
</dbReference>
<proteinExistence type="predicted"/>
<keyword evidence="1" id="KW-0808">Transferase</keyword>
<dbReference type="Gene3D" id="3.40.630.30">
    <property type="match status" value="1"/>
</dbReference>
<evidence type="ECO:0000256" key="1">
    <source>
        <dbReference type="ARBA" id="ARBA00022679"/>
    </source>
</evidence>
<organism evidence="4 5">
    <name type="scientific">Bradyrhizobium erythrophlei</name>
    <dbReference type="NCBI Taxonomy" id="1437360"/>
    <lineage>
        <taxon>Bacteria</taxon>
        <taxon>Pseudomonadati</taxon>
        <taxon>Pseudomonadota</taxon>
        <taxon>Alphaproteobacteria</taxon>
        <taxon>Hyphomicrobiales</taxon>
        <taxon>Nitrobacteraceae</taxon>
        <taxon>Bradyrhizobium</taxon>
    </lineage>
</organism>
<sequence>MSQHVWKVRCRKKRSSQLGFVQPQPVTVRRGNQEFSLGLAPPAKVVADAARWDDTKMEIRNAIAEDADAACLVMRRSIAELCVADHGNDEAILARWLGNKTAEIFQSWIAEPGSSVLVAVERGNILAVGAVTDAGNITLNYVSPDARFRGVSRGLLAALEARAVERGNSQCTLTSTETARRFYLANGYAEEGAPVGKFGTSSGYPMSKPLVSHAG</sequence>
<dbReference type="GO" id="GO:0005840">
    <property type="term" value="C:ribosome"/>
    <property type="evidence" value="ECO:0007669"/>
    <property type="project" value="UniProtKB-KW"/>
</dbReference>
<keyword evidence="4" id="KW-0689">Ribosomal protein</keyword>
<gene>
    <name evidence="4" type="ORF">SAMN05444169_4630</name>
</gene>
<protein>
    <submittedName>
        <fullName evidence="4">Ribosomal protein S18 acetylase RimI</fullName>
    </submittedName>
</protein>
<name>A0A1M5NFW1_9BRAD</name>
<dbReference type="EMBL" id="LT670818">
    <property type="protein sequence ID" value="SHG88367.1"/>
    <property type="molecule type" value="Genomic_DNA"/>
</dbReference>
<feature type="domain" description="N-acetyltransferase" evidence="3">
    <location>
        <begin position="57"/>
        <end position="211"/>
    </location>
</feature>
<dbReference type="AlphaFoldDB" id="A0A1M5NFW1"/>
<evidence type="ECO:0000256" key="2">
    <source>
        <dbReference type="ARBA" id="ARBA00023315"/>
    </source>
</evidence>
<evidence type="ECO:0000313" key="5">
    <source>
        <dbReference type="Proteomes" id="UP000190675"/>
    </source>
</evidence>
<dbReference type="InterPro" id="IPR050832">
    <property type="entry name" value="Bact_Acetyltransf"/>
</dbReference>
<dbReference type="PROSITE" id="PS51186">
    <property type="entry name" value="GNAT"/>
    <property type="match status" value="1"/>
</dbReference>
<dbReference type="Proteomes" id="UP000190675">
    <property type="component" value="Chromosome I"/>
</dbReference>
<dbReference type="InterPro" id="IPR000182">
    <property type="entry name" value="GNAT_dom"/>
</dbReference>
<evidence type="ECO:0000259" key="3">
    <source>
        <dbReference type="PROSITE" id="PS51186"/>
    </source>
</evidence>
<reference evidence="4 5" key="1">
    <citation type="submission" date="2016-11" db="EMBL/GenBank/DDBJ databases">
        <authorList>
            <person name="Jaros S."/>
            <person name="Januszkiewicz K."/>
            <person name="Wedrychowicz H."/>
        </authorList>
    </citation>
    <scope>NUCLEOTIDE SEQUENCE [LARGE SCALE GENOMIC DNA]</scope>
    <source>
        <strain evidence="4 5">GAS242</strain>
    </source>
</reference>